<keyword evidence="2" id="KW-1185">Reference proteome</keyword>
<proteinExistence type="predicted"/>
<dbReference type="InterPro" id="IPR038666">
    <property type="entry name" value="SSP1_head-tail_sf"/>
</dbReference>
<accession>A0AAQ0HBU9</accession>
<evidence type="ECO:0000313" key="2">
    <source>
        <dbReference type="Proteomes" id="UP000256794"/>
    </source>
</evidence>
<evidence type="ECO:0000313" key="1">
    <source>
        <dbReference type="EMBL" id="REG26215.1"/>
    </source>
</evidence>
<dbReference type="AlphaFoldDB" id="A0AAQ0HBU9"/>
<dbReference type="EMBL" id="QUMX01000100">
    <property type="protein sequence ID" value="REG26215.1"/>
    <property type="molecule type" value="Genomic_DNA"/>
</dbReference>
<comment type="caution">
    <text evidence="1">The sequence shown here is derived from an EMBL/GenBank/DDBJ whole genome shotgun (WGS) entry which is preliminary data.</text>
</comment>
<reference evidence="1 2" key="1">
    <citation type="submission" date="2018-08" db="EMBL/GenBank/DDBJ databases">
        <title>Genomic Encyclopedia of Archaeal and Bacterial Type Strains, Phase II (KMG-II): from individual species to whole genera.</title>
        <authorList>
            <person name="Goeker M."/>
        </authorList>
    </citation>
    <scope>NUCLEOTIDE SEQUENCE [LARGE SCALE GENOMIC DNA]</scope>
    <source>
        <strain evidence="1 2">DSM 582</strain>
    </source>
</reference>
<dbReference type="Gene3D" id="2.40.10.270">
    <property type="entry name" value="Bacteriophage SPP1 head-tail adaptor protein"/>
    <property type="match status" value="1"/>
</dbReference>
<dbReference type="RefSeq" id="WP_425011792.1">
    <property type="nucleotide sequence ID" value="NZ_QUMX01000100.1"/>
</dbReference>
<dbReference type="InterPro" id="IPR008767">
    <property type="entry name" value="Phage_SPP1_head-tail_adaptor"/>
</dbReference>
<sequence length="43" mass="4907">MRAGKLQHLIQIERKTAPVDDYGIARESWVPILTTRAELKEAT</sequence>
<feature type="non-terminal residue" evidence="1">
    <location>
        <position position="43"/>
    </location>
</feature>
<gene>
    <name evidence="1" type="ORF">ATH84_11004</name>
</gene>
<dbReference type="Proteomes" id="UP000256794">
    <property type="component" value="Unassembled WGS sequence"/>
</dbReference>
<protein>
    <submittedName>
        <fullName evidence="1">Uncharacterized protein</fullName>
    </submittedName>
</protein>
<name>A0AAQ0HBU9_PARVE</name>
<dbReference type="Pfam" id="PF05521">
    <property type="entry name" value="Phage_HCP"/>
    <property type="match status" value="1"/>
</dbReference>
<organism evidence="1 2">
    <name type="scientific">Paracoccus versutus</name>
    <name type="common">Thiobacillus versutus</name>
    <dbReference type="NCBI Taxonomy" id="34007"/>
    <lineage>
        <taxon>Bacteria</taxon>
        <taxon>Pseudomonadati</taxon>
        <taxon>Pseudomonadota</taxon>
        <taxon>Alphaproteobacteria</taxon>
        <taxon>Rhodobacterales</taxon>
        <taxon>Paracoccaceae</taxon>
        <taxon>Paracoccus</taxon>
    </lineage>
</organism>